<dbReference type="GO" id="GO:0016787">
    <property type="term" value="F:hydrolase activity"/>
    <property type="evidence" value="ECO:0007669"/>
    <property type="project" value="UniProtKB-KW"/>
</dbReference>
<sequence>MEADMKDLVFSWSLDDIFNENLYRNKVKTIPERFGSLRNYLECFFFPLCEELRSDICSALEACCKAPSTEILLDKMISKVENGYNIEIVHSEVCGSDEKFEPIPGDLFLLSDYKKVDVSDLKRRYFNIGFIVSGGLFGNQPNKYHIESAEEIPVGKYKQQMNKKINSNSNQSLYAISLLNLIPYRRIGKAIHFKHYKYGKKQINGDDDNIVNKILSPDYSLEVESSGNPLICEKYFHPMSLSDLNESQLGAVLSVINKVAIHDCSSSPFSLIWGPPGTGKTKTTATLLFGLRNTGCQTIICAPTNIATLEIARRLVKLVKQHHGRTSDIVLMGNPDRMKPAIEETELKEVFLPHRVRRLSDCFANLTGWRYQLNQVKDILQDGLQMYKKYLVDEKKEKIYLSLIDFINSKYQTASQNCINCLKVLVRDLPSCTVSSTNMQNMDMLVDALRVFQKHLMDLFKSKSDSVDRSSRDKCIGIITTLLDEDIGLDLPKLNNSNLIEHYCLKNATLIFCTASSSYKLYRLSNSKSKIIVIDEAANLKECEALIPLQLSRVKHAVLVGDERQLPALVKSKLSSDVMFGRSLFERLSCLGHKKHLLDIQYRMHPSISRFPNSMFYDNQILDGQNVKDGSYLKSYLPGKMYGSYSFIDVGDGQDIMENGGTSRKNIVEIDAVFSILGKLSNECRKKKLKLSVGVISPYSAQVKAIQKKLKSSRSFFHDCLVKVSSVDGFQGSEEDVIIISTVRSNRPGNIGFLKNPNRINVALTRAKHCLWIVGDRATLSKSESIWKKMVNDAEARGCLFPAEDHQLYRRNKPNMQNDFKIVHDDDARIASDFSQLSIKNENMKTSDEHEYHAVMTELGTTANMAEEDAVNLRSSVWQKILCRKKS</sequence>
<feature type="domain" description="DUF6469" evidence="7">
    <location>
        <begin position="97"/>
        <end position="194"/>
    </location>
</feature>
<evidence type="ECO:0000259" key="7">
    <source>
        <dbReference type="Pfam" id="PF20073"/>
    </source>
</evidence>
<dbReference type="Pfam" id="PF20073">
    <property type="entry name" value="DUF6469"/>
    <property type="match status" value="1"/>
</dbReference>
<dbReference type="InterPro" id="IPR045529">
    <property type="entry name" value="DUF6469"/>
</dbReference>
<keyword evidence="1" id="KW-0547">Nucleotide-binding</keyword>
<dbReference type="FunFam" id="3.40.50.300:FF:000326">
    <property type="entry name" value="P-loop containing nucleoside triphosphate hydrolase"/>
    <property type="match status" value="1"/>
</dbReference>
<dbReference type="SUPFAM" id="SSF52540">
    <property type="entry name" value="P-loop containing nucleoside triphosphate hydrolases"/>
    <property type="match status" value="1"/>
</dbReference>
<evidence type="ECO:0000256" key="3">
    <source>
        <dbReference type="ARBA" id="ARBA00022806"/>
    </source>
</evidence>
<name>A0A0K9PQC9_ZOSMR</name>
<dbReference type="GO" id="GO:0004386">
    <property type="term" value="F:helicase activity"/>
    <property type="evidence" value="ECO:0007669"/>
    <property type="project" value="UniProtKB-KW"/>
</dbReference>
<dbReference type="GO" id="GO:0005524">
    <property type="term" value="F:ATP binding"/>
    <property type="evidence" value="ECO:0007669"/>
    <property type="project" value="UniProtKB-KW"/>
</dbReference>
<protein>
    <submittedName>
        <fullName evidence="8">Uncharacterized protein</fullName>
    </submittedName>
</protein>
<dbReference type="GO" id="GO:0003723">
    <property type="term" value="F:RNA binding"/>
    <property type="evidence" value="ECO:0000318"/>
    <property type="project" value="GO_Central"/>
</dbReference>
<dbReference type="InterPro" id="IPR047187">
    <property type="entry name" value="SF1_C_Upf1"/>
</dbReference>
<dbReference type="CDD" id="cd18808">
    <property type="entry name" value="SF1_C_Upf1"/>
    <property type="match status" value="1"/>
</dbReference>
<evidence type="ECO:0000256" key="4">
    <source>
        <dbReference type="ARBA" id="ARBA00022840"/>
    </source>
</evidence>
<reference evidence="9" key="1">
    <citation type="journal article" date="2016" name="Nature">
        <title>The genome of the seagrass Zostera marina reveals angiosperm adaptation to the sea.</title>
        <authorList>
            <person name="Olsen J.L."/>
            <person name="Rouze P."/>
            <person name="Verhelst B."/>
            <person name="Lin Y.-C."/>
            <person name="Bayer T."/>
            <person name="Collen J."/>
            <person name="Dattolo E."/>
            <person name="De Paoli E."/>
            <person name="Dittami S."/>
            <person name="Maumus F."/>
            <person name="Michel G."/>
            <person name="Kersting A."/>
            <person name="Lauritano C."/>
            <person name="Lohaus R."/>
            <person name="Toepel M."/>
            <person name="Tonon T."/>
            <person name="Vanneste K."/>
            <person name="Amirebrahimi M."/>
            <person name="Brakel J."/>
            <person name="Bostroem C."/>
            <person name="Chovatia M."/>
            <person name="Grimwood J."/>
            <person name="Jenkins J.W."/>
            <person name="Jueterbock A."/>
            <person name="Mraz A."/>
            <person name="Stam W.T."/>
            <person name="Tice H."/>
            <person name="Bornberg-Bauer E."/>
            <person name="Green P.J."/>
            <person name="Pearson G.A."/>
            <person name="Procaccini G."/>
            <person name="Duarte C.M."/>
            <person name="Schmutz J."/>
            <person name="Reusch T.B.H."/>
            <person name="Van de Peer Y."/>
        </authorList>
    </citation>
    <scope>NUCLEOTIDE SEQUENCE [LARGE SCALE GENOMIC DNA]</scope>
    <source>
        <strain evidence="9">cv. Finnish</strain>
    </source>
</reference>
<dbReference type="InterPro" id="IPR027417">
    <property type="entry name" value="P-loop_NTPase"/>
</dbReference>
<gene>
    <name evidence="8" type="ORF">ZOSMA_183G00090</name>
</gene>
<dbReference type="InterPro" id="IPR045055">
    <property type="entry name" value="DNA2/NAM7-like"/>
</dbReference>
<keyword evidence="9" id="KW-1185">Reference proteome</keyword>
<dbReference type="OrthoDB" id="6513042at2759"/>
<dbReference type="InterPro" id="IPR041679">
    <property type="entry name" value="DNA2/NAM7-like_C"/>
</dbReference>
<dbReference type="STRING" id="29655.A0A0K9PQC9"/>
<keyword evidence="2" id="KW-0378">Hydrolase</keyword>
<evidence type="ECO:0000256" key="1">
    <source>
        <dbReference type="ARBA" id="ARBA00022741"/>
    </source>
</evidence>
<keyword evidence="4" id="KW-0067">ATP-binding</keyword>
<dbReference type="OMA" id="ACSPCIG"/>
<dbReference type="AlphaFoldDB" id="A0A0K9PQC9"/>
<evidence type="ECO:0000259" key="5">
    <source>
        <dbReference type="Pfam" id="PF13086"/>
    </source>
</evidence>
<dbReference type="EMBL" id="LFYR01000680">
    <property type="protein sequence ID" value="KMZ71278.1"/>
    <property type="molecule type" value="Genomic_DNA"/>
</dbReference>
<dbReference type="Pfam" id="PF13087">
    <property type="entry name" value="AAA_12"/>
    <property type="match status" value="1"/>
</dbReference>
<evidence type="ECO:0000313" key="8">
    <source>
        <dbReference type="EMBL" id="KMZ71278.1"/>
    </source>
</evidence>
<dbReference type="PANTHER" id="PTHR10887">
    <property type="entry name" value="DNA2/NAM7 HELICASE FAMILY"/>
    <property type="match status" value="1"/>
</dbReference>
<organism evidence="8 9">
    <name type="scientific">Zostera marina</name>
    <name type="common">Eelgrass</name>
    <dbReference type="NCBI Taxonomy" id="29655"/>
    <lineage>
        <taxon>Eukaryota</taxon>
        <taxon>Viridiplantae</taxon>
        <taxon>Streptophyta</taxon>
        <taxon>Embryophyta</taxon>
        <taxon>Tracheophyta</taxon>
        <taxon>Spermatophyta</taxon>
        <taxon>Magnoliopsida</taxon>
        <taxon>Liliopsida</taxon>
        <taxon>Zosteraceae</taxon>
        <taxon>Zostera</taxon>
    </lineage>
</organism>
<dbReference type="Proteomes" id="UP000036987">
    <property type="component" value="Unassembled WGS sequence"/>
</dbReference>
<dbReference type="GO" id="GO:0005694">
    <property type="term" value="C:chromosome"/>
    <property type="evidence" value="ECO:0007669"/>
    <property type="project" value="UniProtKB-ARBA"/>
</dbReference>
<dbReference type="Pfam" id="PF13086">
    <property type="entry name" value="AAA_11"/>
    <property type="match status" value="1"/>
</dbReference>
<dbReference type="PANTHER" id="PTHR10887:SF515">
    <property type="entry name" value="P-LOOP CONTAINING NUCLEOSIDE TRIPHOSPHATE HYDROLASES SUPERFAMILY PROTEIN"/>
    <property type="match status" value="1"/>
</dbReference>
<comment type="caution">
    <text evidence="8">The sequence shown here is derived from an EMBL/GenBank/DDBJ whole genome shotgun (WGS) entry which is preliminary data.</text>
</comment>
<keyword evidence="3" id="KW-0347">Helicase</keyword>
<dbReference type="Gene3D" id="3.40.50.300">
    <property type="entry name" value="P-loop containing nucleotide triphosphate hydrolases"/>
    <property type="match status" value="2"/>
</dbReference>
<evidence type="ECO:0000259" key="6">
    <source>
        <dbReference type="Pfam" id="PF13087"/>
    </source>
</evidence>
<evidence type="ECO:0000256" key="2">
    <source>
        <dbReference type="ARBA" id="ARBA00022801"/>
    </source>
</evidence>
<feature type="domain" description="DNA2/NAM7 helicase helicase" evidence="5">
    <location>
        <begin position="244"/>
        <end position="573"/>
    </location>
</feature>
<proteinExistence type="predicted"/>
<evidence type="ECO:0000313" key="9">
    <source>
        <dbReference type="Proteomes" id="UP000036987"/>
    </source>
</evidence>
<feature type="domain" description="DNA2/NAM7 helicase-like C-terminal" evidence="6">
    <location>
        <begin position="581"/>
        <end position="777"/>
    </location>
</feature>
<accession>A0A0K9PQC9</accession>
<dbReference type="InterPro" id="IPR041677">
    <property type="entry name" value="DNA2/NAM7_AAA_11"/>
</dbReference>